<reference evidence="5" key="1">
    <citation type="submission" date="2020-04" db="EMBL/GenBank/DDBJ databases">
        <authorList>
            <person name="Zhang T."/>
        </authorList>
    </citation>
    <scope>NUCLEOTIDE SEQUENCE</scope>
    <source>
        <strain evidence="5">HKST-UBA02</strain>
    </source>
</reference>
<feature type="binding site" evidence="3">
    <location>
        <position position="252"/>
    </location>
    <ligand>
        <name>substrate</name>
    </ligand>
</feature>
<dbReference type="Pfam" id="PF03480">
    <property type="entry name" value="DctP"/>
    <property type="match status" value="1"/>
</dbReference>
<feature type="binding site" evidence="3">
    <location>
        <position position="226"/>
    </location>
    <ligand>
        <name>substrate</name>
    </ligand>
</feature>
<protein>
    <submittedName>
        <fullName evidence="5">TRAP transporter substrate-binding protein</fullName>
    </submittedName>
</protein>
<dbReference type="GO" id="GO:0046872">
    <property type="term" value="F:metal ion binding"/>
    <property type="evidence" value="ECO:0007669"/>
    <property type="project" value="UniProtKB-KW"/>
</dbReference>
<name>A0A956NBK2_UNCEI</name>
<dbReference type="InterPro" id="IPR038404">
    <property type="entry name" value="TRAP_DctP_sf"/>
</dbReference>
<dbReference type="InterPro" id="IPR026289">
    <property type="entry name" value="SBP_TakP-like"/>
</dbReference>
<comment type="caution">
    <text evidence="5">The sequence shown here is derived from an EMBL/GenBank/DDBJ whole genome shotgun (WGS) entry which is preliminary data.</text>
</comment>
<dbReference type="GO" id="GO:0043177">
    <property type="term" value="F:organic acid binding"/>
    <property type="evidence" value="ECO:0007669"/>
    <property type="project" value="InterPro"/>
</dbReference>
<evidence type="ECO:0000313" key="5">
    <source>
        <dbReference type="EMBL" id="MCA9756167.1"/>
    </source>
</evidence>
<organism evidence="5 6">
    <name type="scientific">Eiseniibacteriota bacterium</name>
    <dbReference type="NCBI Taxonomy" id="2212470"/>
    <lineage>
        <taxon>Bacteria</taxon>
        <taxon>Candidatus Eiseniibacteriota</taxon>
    </lineage>
</organism>
<feature type="chain" id="PRO_5036864965" evidence="4">
    <location>
        <begin position="28"/>
        <end position="373"/>
    </location>
</feature>
<accession>A0A956NBK2</accession>
<evidence type="ECO:0000256" key="4">
    <source>
        <dbReference type="SAM" id="SignalP"/>
    </source>
</evidence>
<dbReference type="Gene3D" id="3.40.190.10">
    <property type="entry name" value="Periplasmic binding protein-like II"/>
    <property type="match status" value="1"/>
</dbReference>
<evidence type="ECO:0000256" key="1">
    <source>
        <dbReference type="ARBA" id="ARBA00022729"/>
    </source>
</evidence>
<feature type="signal peptide" evidence="4">
    <location>
        <begin position="1"/>
        <end position="27"/>
    </location>
</feature>
<feature type="binding site" evidence="3">
    <location>
        <position position="227"/>
    </location>
    <ligand>
        <name>Na(+)</name>
        <dbReference type="ChEBI" id="CHEBI:29101"/>
    </ligand>
</feature>
<feature type="binding site" evidence="2">
    <location>
        <position position="189"/>
    </location>
    <ligand>
        <name>substrate</name>
    </ligand>
</feature>
<evidence type="ECO:0000256" key="3">
    <source>
        <dbReference type="PIRSR" id="PIRSR039026-2"/>
    </source>
</evidence>
<dbReference type="NCBIfam" id="NF037995">
    <property type="entry name" value="TRAP_S1"/>
    <property type="match status" value="1"/>
</dbReference>
<dbReference type="PANTHER" id="PTHR33376">
    <property type="match status" value="1"/>
</dbReference>
<feature type="binding site" evidence="2">
    <location>
        <position position="168"/>
    </location>
    <ligand>
        <name>substrate</name>
    </ligand>
</feature>
<dbReference type="Proteomes" id="UP000739538">
    <property type="component" value="Unassembled WGS sequence"/>
</dbReference>
<dbReference type="InterPro" id="IPR018389">
    <property type="entry name" value="DctP_fam"/>
</dbReference>
<dbReference type="PANTHER" id="PTHR33376:SF5">
    <property type="entry name" value="EXTRACYTOPLASMIC SOLUTE RECEPTOR PROTEIN"/>
    <property type="match status" value="1"/>
</dbReference>
<dbReference type="CDD" id="cd13682">
    <property type="entry name" value="PBP2_TRAP_alpha-ketoacid"/>
    <property type="match status" value="1"/>
</dbReference>
<dbReference type="GO" id="GO:0055085">
    <property type="term" value="P:transmembrane transport"/>
    <property type="evidence" value="ECO:0007669"/>
    <property type="project" value="InterPro"/>
</dbReference>
<gene>
    <name evidence="5" type="ORF">KDA27_10215</name>
</gene>
<dbReference type="InterPro" id="IPR041722">
    <property type="entry name" value="TakP/all3028"/>
</dbReference>
<sequence>MRRREFIRNVMPGVVAAGTAGALSACAQDKSGEGAPSVQTQKNIQWRLASSFPRGLDTIFGVCEVIANRVKELSEGRFVIHVYPAGEIVPGLQVMDAVQQGTVQIAQTASYYFTGKNPALAFDCCVPFGLTSRQQAAWLTEAGGLDLMRDLFADFGIRNYPCGNTGAQMGGWFKRDIDSAADLKGLKMRIPGLGGEVMSRLGATVQVLAGGDIYPALERGAIDATEWVGPYDDEKLGFYKVAKKYYYPGWWEPGPSLSIYINQKAWDELPRVYQQMLEAAAQDSVVTMQARYDAKNPAALARLLGHGVEVKRFHDDILEAAEKAAMEMYADQAGKDPAYKRVYDQWLAFRREAFDWFATAENAYASYAFAPTD</sequence>
<dbReference type="GO" id="GO:0031317">
    <property type="term" value="C:tripartite ATP-independent periplasmic transporter complex"/>
    <property type="evidence" value="ECO:0007669"/>
    <property type="project" value="InterPro"/>
</dbReference>
<dbReference type="EMBL" id="JAGQHS010000044">
    <property type="protein sequence ID" value="MCA9756167.1"/>
    <property type="molecule type" value="Genomic_DNA"/>
</dbReference>
<dbReference type="PIRSF" id="PIRSF039026">
    <property type="entry name" value="SiaP"/>
    <property type="match status" value="1"/>
</dbReference>
<evidence type="ECO:0000256" key="2">
    <source>
        <dbReference type="PIRSR" id="PIRSR039026-1"/>
    </source>
</evidence>
<proteinExistence type="predicted"/>
<keyword evidence="1 4" id="KW-0732">Signal</keyword>
<reference evidence="5" key="2">
    <citation type="journal article" date="2021" name="Microbiome">
        <title>Successional dynamics and alternative stable states in a saline activated sludge microbial community over 9 years.</title>
        <authorList>
            <person name="Wang Y."/>
            <person name="Ye J."/>
            <person name="Ju F."/>
            <person name="Liu L."/>
            <person name="Boyd J.A."/>
            <person name="Deng Y."/>
            <person name="Parks D.H."/>
            <person name="Jiang X."/>
            <person name="Yin X."/>
            <person name="Woodcroft B.J."/>
            <person name="Tyson G.W."/>
            <person name="Hugenholtz P."/>
            <person name="Polz M.F."/>
            <person name="Zhang T."/>
        </authorList>
    </citation>
    <scope>NUCLEOTIDE SEQUENCE</scope>
    <source>
        <strain evidence="5">HKST-UBA02</strain>
    </source>
</reference>
<dbReference type="AlphaFoldDB" id="A0A956NBK2"/>
<dbReference type="Gene3D" id="3.40.190.170">
    <property type="entry name" value="Bacterial extracellular solute-binding protein, family 7"/>
    <property type="match status" value="1"/>
</dbReference>
<dbReference type="GO" id="GO:0015849">
    <property type="term" value="P:organic acid transport"/>
    <property type="evidence" value="ECO:0007669"/>
    <property type="project" value="InterPro"/>
</dbReference>
<evidence type="ECO:0000313" key="6">
    <source>
        <dbReference type="Proteomes" id="UP000739538"/>
    </source>
</evidence>
<dbReference type="PROSITE" id="PS51257">
    <property type="entry name" value="PROKAR_LIPOPROTEIN"/>
    <property type="match status" value="1"/>
</dbReference>
<keyword evidence="3" id="KW-0479">Metal-binding</keyword>